<evidence type="ECO:0000256" key="8">
    <source>
        <dbReference type="ARBA" id="ARBA00024202"/>
    </source>
</evidence>
<feature type="transmembrane region" description="Helical" evidence="9">
    <location>
        <begin position="261"/>
        <end position="284"/>
    </location>
</feature>
<keyword evidence="7 9" id="KW-0472">Membrane</keyword>
<keyword evidence="2 9" id="KW-0813">Transport</keyword>
<dbReference type="InterPro" id="IPR050366">
    <property type="entry name" value="BP-dependent_transpt_permease"/>
</dbReference>
<accession>A0A0U3A9Z1</accession>
<dbReference type="CDD" id="cd06261">
    <property type="entry name" value="TM_PBP2"/>
    <property type="match status" value="1"/>
</dbReference>
<dbReference type="GO" id="GO:0005886">
    <property type="term" value="C:plasma membrane"/>
    <property type="evidence" value="ECO:0007669"/>
    <property type="project" value="UniProtKB-SubCell"/>
</dbReference>
<dbReference type="Gene3D" id="1.10.3720.10">
    <property type="entry name" value="MetI-like"/>
    <property type="match status" value="1"/>
</dbReference>
<feature type="transmembrane region" description="Helical" evidence="9">
    <location>
        <begin position="28"/>
        <end position="50"/>
    </location>
</feature>
<evidence type="ECO:0000259" key="10">
    <source>
        <dbReference type="PROSITE" id="PS50928"/>
    </source>
</evidence>
<protein>
    <submittedName>
        <fullName evidence="11">Peptide ABC transporter permease</fullName>
    </submittedName>
</protein>
<dbReference type="Proteomes" id="UP000068447">
    <property type="component" value="Chromosome"/>
</dbReference>
<evidence type="ECO:0000256" key="5">
    <source>
        <dbReference type="ARBA" id="ARBA00022692"/>
    </source>
</evidence>
<reference evidence="11 12" key="1">
    <citation type="submission" date="2015-12" db="EMBL/GenBank/DDBJ databases">
        <title>Complete genome of Lacimicrobium alkaliphilum KCTC 32984.</title>
        <authorList>
            <person name="Kim S.-G."/>
            <person name="Lee Y.-J."/>
        </authorList>
    </citation>
    <scope>NUCLEOTIDE SEQUENCE [LARGE SCALE GENOMIC DNA]</scope>
    <source>
        <strain evidence="11 12">YelD216</strain>
    </source>
</reference>
<gene>
    <name evidence="11" type="ORF">AT746_05750</name>
</gene>
<dbReference type="SUPFAM" id="SSF161098">
    <property type="entry name" value="MetI-like"/>
    <property type="match status" value="1"/>
</dbReference>
<dbReference type="InterPro" id="IPR035906">
    <property type="entry name" value="MetI-like_sf"/>
</dbReference>
<evidence type="ECO:0000256" key="9">
    <source>
        <dbReference type="RuleBase" id="RU363032"/>
    </source>
</evidence>
<evidence type="ECO:0000256" key="1">
    <source>
        <dbReference type="ARBA" id="ARBA00004429"/>
    </source>
</evidence>
<dbReference type="RefSeq" id="WP_062477689.1">
    <property type="nucleotide sequence ID" value="NZ_CP013650.1"/>
</dbReference>
<evidence type="ECO:0000313" key="12">
    <source>
        <dbReference type="Proteomes" id="UP000068447"/>
    </source>
</evidence>
<dbReference type="STRING" id="1526571.AT746_05750"/>
<keyword evidence="12" id="KW-1185">Reference proteome</keyword>
<organism evidence="11 12">
    <name type="scientific">Lacimicrobium alkaliphilum</name>
    <dbReference type="NCBI Taxonomy" id="1526571"/>
    <lineage>
        <taxon>Bacteria</taxon>
        <taxon>Pseudomonadati</taxon>
        <taxon>Pseudomonadota</taxon>
        <taxon>Gammaproteobacteria</taxon>
        <taxon>Alteromonadales</taxon>
        <taxon>Alteromonadaceae</taxon>
        <taxon>Lacimicrobium</taxon>
    </lineage>
</organism>
<evidence type="ECO:0000256" key="7">
    <source>
        <dbReference type="ARBA" id="ARBA00023136"/>
    </source>
</evidence>
<sequence>MPRPSFYQEEYYPSPMRHTWTEFRRNHIALAGLWCLLFFILAAILGPTLVPYGPLEQNTDRILLAPAWAANGDINHLFGTDSLGRDLLSRVIHGCRITLGTSVILVLIAMLAGCSIGAYAGISRGLRASVINHLLDAIMAIPTLLIAIIIVAILGTGLLNSMWAITLALIPQFIHQTRDLVRREFLKEYVVAARLDGASNHRLLIKDILPNMVEMLVVQATMALSVAILDISALGFLNLGAQSPSPELGTMLSDALDTAYAAPWSVALPGAAIFLMVLSINLVGDGLRTALKNRLLQ</sequence>
<dbReference type="OrthoDB" id="9805884at2"/>
<comment type="subcellular location">
    <subcellularLocation>
        <location evidence="1">Cell inner membrane</location>
        <topology evidence="1">Multi-pass membrane protein</topology>
    </subcellularLocation>
    <subcellularLocation>
        <location evidence="9">Cell membrane</location>
        <topology evidence="9">Multi-pass membrane protein</topology>
    </subcellularLocation>
</comment>
<dbReference type="Pfam" id="PF00528">
    <property type="entry name" value="BPD_transp_1"/>
    <property type="match status" value="1"/>
</dbReference>
<comment type="similarity">
    <text evidence="8">Belongs to the binding-protein-dependent transport system permease family. OppBC subfamily.</text>
</comment>
<dbReference type="EMBL" id="CP013650">
    <property type="protein sequence ID" value="ALS97822.1"/>
    <property type="molecule type" value="Genomic_DNA"/>
</dbReference>
<evidence type="ECO:0000256" key="3">
    <source>
        <dbReference type="ARBA" id="ARBA00022475"/>
    </source>
</evidence>
<evidence type="ECO:0000256" key="2">
    <source>
        <dbReference type="ARBA" id="ARBA00022448"/>
    </source>
</evidence>
<dbReference type="InterPro" id="IPR025966">
    <property type="entry name" value="OppC_N"/>
</dbReference>
<dbReference type="PROSITE" id="PS50928">
    <property type="entry name" value="ABC_TM1"/>
    <property type="match status" value="1"/>
</dbReference>
<keyword evidence="5 9" id="KW-0812">Transmembrane</keyword>
<feature type="transmembrane region" description="Helical" evidence="9">
    <location>
        <begin position="97"/>
        <end position="122"/>
    </location>
</feature>
<dbReference type="KEGG" id="lal:AT746_05750"/>
<dbReference type="PANTHER" id="PTHR43386:SF5">
    <property type="entry name" value="PUTRESCINE EXPORT SYSTEM PERMEASE PROTEIN SAPC"/>
    <property type="match status" value="1"/>
</dbReference>
<feature type="transmembrane region" description="Helical" evidence="9">
    <location>
        <begin position="216"/>
        <end position="241"/>
    </location>
</feature>
<dbReference type="GO" id="GO:0055085">
    <property type="term" value="P:transmembrane transport"/>
    <property type="evidence" value="ECO:0007669"/>
    <property type="project" value="InterPro"/>
</dbReference>
<name>A0A0U3A9Z1_9ALTE</name>
<dbReference type="Pfam" id="PF12911">
    <property type="entry name" value="OppC_N"/>
    <property type="match status" value="1"/>
</dbReference>
<evidence type="ECO:0000313" key="11">
    <source>
        <dbReference type="EMBL" id="ALS97822.1"/>
    </source>
</evidence>
<dbReference type="InterPro" id="IPR000515">
    <property type="entry name" value="MetI-like"/>
</dbReference>
<feature type="domain" description="ABC transmembrane type-1" evidence="10">
    <location>
        <begin position="99"/>
        <end position="284"/>
    </location>
</feature>
<dbReference type="AlphaFoldDB" id="A0A0U3A9Z1"/>
<proteinExistence type="inferred from homology"/>
<evidence type="ECO:0000256" key="6">
    <source>
        <dbReference type="ARBA" id="ARBA00022989"/>
    </source>
</evidence>
<keyword evidence="3" id="KW-1003">Cell membrane</keyword>
<dbReference type="PANTHER" id="PTHR43386">
    <property type="entry name" value="OLIGOPEPTIDE TRANSPORT SYSTEM PERMEASE PROTEIN APPC"/>
    <property type="match status" value="1"/>
</dbReference>
<evidence type="ECO:0000256" key="4">
    <source>
        <dbReference type="ARBA" id="ARBA00022519"/>
    </source>
</evidence>
<keyword evidence="6 9" id="KW-1133">Transmembrane helix</keyword>
<feature type="transmembrane region" description="Helical" evidence="9">
    <location>
        <begin position="134"/>
        <end position="155"/>
    </location>
</feature>
<keyword evidence="4" id="KW-0997">Cell inner membrane</keyword>